<dbReference type="Proteomes" id="UP000184476">
    <property type="component" value="Unassembled WGS sequence"/>
</dbReference>
<dbReference type="STRING" id="112248.SAMN05444392_10452"/>
<accession>A0A1M4WZU9</accession>
<keyword evidence="2" id="KW-1185">Reference proteome</keyword>
<organism evidence="1 2">
    <name type="scientific">Seinonella peptonophila</name>
    <dbReference type="NCBI Taxonomy" id="112248"/>
    <lineage>
        <taxon>Bacteria</taxon>
        <taxon>Bacillati</taxon>
        <taxon>Bacillota</taxon>
        <taxon>Bacilli</taxon>
        <taxon>Bacillales</taxon>
        <taxon>Thermoactinomycetaceae</taxon>
        <taxon>Seinonella</taxon>
    </lineage>
</organism>
<dbReference type="Pfam" id="PF14175">
    <property type="entry name" value="YaaC"/>
    <property type="match status" value="1"/>
</dbReference>
<dbReference type="InterPro" id="IPR026988">
    <property type="entry name" value="YaaC-like"/>
</dbReference>
<reference evidence="1 2" key="1">
    <citation type="submission" date="2016-11" db="EMBL/GenBank/DDBJ databases">
        <authorList>
            <person name="Jaros S."/>
            <person name="Januszkiewicz K."/>
            <person name="Wedrychowicz H."/>
        </authorList>
    </citation>
    <scope>NUCLEOTIDE SEQUENCE [LARGE SCALE GENOMIC DNA]</scope>
    <source>
        <strain evidence="1 2">DSM 44666</strain>
    </source>
</reference>
<gene>
    <name evidence="1" type="ORF">SAMN05444392_10452</name>
</gene>
<proteinExistence type="predicted"/>
<dbReference type="EMBL" id="FQVL01000004">
    <property type="protein sequence ID" value="SHE86744.1"/>
    <property type="molecule type" value="Genomic_DNA"/>
</dbReference>
<evidence type="ECO:0000313" key="2">
    <source>
        <dbReference type="Proteomes" id="UP000184476"/>
    </source>
</evidence>
<sequence>MFTPLQIIDVEHPETWLWEQLTYLENEYLAKPFLTKRYQHFGFEEVEKLSFHNVQAFSHYLRQGRACLQTTSALEGWVEPLTLYYGMLNLLKAVLITFDPTYPALTSLMRHGCSTRKKKRQPYRFLQDEVRIQKEGLLPHLLHFLTSSSKEGERFTPQSLFGMVPELQTPYSLITKKKTLFPIHLHQEHDSIWLIVSEDVLDQVHLSLQSWLHQFSRYVSEENKPKQSFQKNKKIYIQWSFTNIQEAKVWSMDHPWIYRNQKGVHYLWIDNERPYRDSLPMIAVIYLVLFSLSMLARYDSPLWGELLLDSPESALIQPLFQWVKRWLPHWVYDHLYNHHTLLQIN</sequence>
<protein>
    <submittedName>
        <fullName evidence="1">YaaC-like Protein</fullName>
    </submittedName>
</protein>
<evidence type="ECO:0000313" key="1">
    <source>
        <dbReference type="EMBL" id="SHE86744.1"/>
    </source>
</evidence>
<name>A0A1M4WZU9_9BACL</name>
<dbReference type="AlphaFoldDB" id="A0A1M4WZU9"/>